<dbReference type="NCBIfam" id="TIGR01681">
    <property type="entry name" value="HAD-SF-IIIC"/>
    <property type="match status" value="1"/>
</dbReference>
<reference evidence="1" key="1">
    <citation type="submission" date="2012-11" db="EMBL/GenBank/DDBJ databases">
        <title>Dependencies among metagenomic species, viruses, plasmids and units of genetic variation.</title>
        <authorList>
            <person name="Nielsen H.B."/>
            <person name="Almeida M."/>
            <person name="Juncker A.S."/>
            <person name="Rasmussen S."/>
            <person name="Li J."/>
            <person name="Sunagawa S."/>
            <person name="Plichta D."/>
            <person name="Gautier L."/>
            <person name="Le Chatelier E."/>
            <person name="Peletier E."/>
            <person name="Bonde I."/>
            <person name="Nielsen T."/>
            <person name="Manichanh C."/>
            <person name="Arumugam M."/>
            <person name="Batto J."/>
            <person name="Santos M.B.Q.D."/>
            <person name="Blom N."/>
            <person name="Borruel N."/>
            <person name="Burgdorf K.S."/>
            <person name="Boumezbeur F."/>
            <person name="Casellas F."/>
            <person name="Dore J."/>
            <person name="Guarner F."/>
            <person name="Hansen T."/>
            <person name="Hildebrand F."/>
            <person name="Kaas R.S."/>
            <person name="Kennedy S."/>
            <person name="Kristiansen K."/>
            <person name="Kultima J.R."/>
            <person name="Leonard P."/>
            <person name="Levenez F."/>
            <person name="Lund O."/>
            <person name="Moumen B."/>
            <person name="Le Paslier D."/>
            <person name="Pons N."/>
            <person name="Pedersen O."/>
            <person name="Prifti E."/>
            <person name="Qin J."/>
            <person name="Raes J."/>
            <person name="Tap J."/>
            <person name="Tims S."/>
            <person name="Ussery D.W."/>
            <person name="Yamada T."/>
            <person name="MetaHit consortium"/>
            <person name="Renault P."/>
            <person name="Sicheritz-Ponten T."/>
            <person name="Bork P."/>
            <person name="Wang J."/>
            <person name="Brunak S."/>
            <person name="Ehrlich S.D."/>
        </authorList>
    </citation>
    <scope>NUCLEOTIDE SEQUENCE [LARGE SCALE GENOMIC DNA]</scope>
</reference>
<proteinExistence type="predicted"/>
<dbReference type="InterPro" id="IPR023214">
    <property type="entry name" value="HAD_sf"/>
</dbReference>
<dbReference type="SUPFAM" id="SSF56784">
    <property type="entry name" value="HAD-like"/>
    <property type="match status" value="1"/>
</dbReference>
<dbReference type="NCBIfam" id="TIGR01686">
    <property type="entry name" value="FkbH"/>
    <property type="match status" value="1"/>
</dbReference>
<dbReference type="EMBL" id="CBFJ010000016">
    <property type="protein sequence ID" value="CDC43525.1"/>
    <property type="molecule type" value="Genomic_DNA"/>
</dbReference>
<organism evidence="1 2">
    <name type="scientific">[Eubacterium] siraeum CAG:80</name>
    <dbReference type="NCBI Taxonomy" id="1263080"/>
    <lineage>
        <taxon>Bacteria</taxon>
        <taxon>Bacillati</taxon>
        <taxon>Bacillota</taxon>
        <taxon>Clostridia</taxon>
        <taxon>Eubacteriales</taxon>
        <taxon>Oscillospiraceae</taxon>
        <taxon>Oscillospiraceae incertae sedis</taxon>
    </lineage>
</organism>
<comment type="caution">
    <text evidence="1">The sequence shown here is derived from an EMBL/GenBank/DDBJ whole genome shotgun (WGS) entry which is preliminary data.</text>
</comment>
<dbReference type="InterPro" id="IPR010033">
    <property type="entry name" value="HAD_SF_ppase_IIIC"/>
</dbReference>
<dbReference type="AlphaFoldDB" id="R6R6J6"/>
<accession>R6R6J6</accession>
<dbReference type="InterPro" id="IPR010037">
    <property type="entry name" value="FkbH_domain"/>
</dbReference>
<evidence type="ECO:0000313" key="2">
    <source>
        <dbReference type="Proteomes" id="UP000018142"/>
    </source>
</evidence>
<name>R6R6J6_9FIRM</name>
<gene>
    <name evidence="1" type="ORF">BN788_01209</name>
</gene>
<protein>
    <submittedName>
        <fullName evidence="1">FkbH domain protein</fullName>
    </submittedName>
</protein>
<dbReference type="Proteomes" id="UP000018142">
    <property type="component" value="Unassembled WGS sequence"/>
</dbReference>
<evidence type="ECO:0000313" key="1">
    <source>
        <dbReference type="EMBL" id="CDC43525.1"/>
    </source>
</evidence>
<dbReference type="InterPro" id="IPR036514">
    <property type="entry name" value="SGNH_hydro_sf"/>
</dbReference>
<sequence>MKYFETMWEKIAERYHCPVIQNNFEQPYFRLMGNRDAFDCRGRVNFINRLNTAFADYAASHESFYINDINYVSACYGLDKWSEPSYWHLYKYAMCVPAIPDFAFNLAAIIKSVFGKNKKALVLDLDNTLWGGVVGDDGVDGIEIGQETHMGQVYAEFQKYLGLVKDTGVMLTVCSKNDEENALAGLNHPEGSLKPDDFIMIKANWDNKDRNIEAIATGLNIGQDALVFLDDNPAERAIVSAQLPTVAVPEMERPEDYIRVVDRSRFFEITAFSSDDLKRNEMYKENAVRAAQQAQFTDYGEYLHSLEMVAVIDDFLPVYLPRITQLTNKSNQFNLTTKRFTTAEMEQVFADDSYIRLYGRLADKFGDNGIVSVVIGKVNGDTLDIDLWLMSCRVLKRDMEYAMLDNLCDRAKQRGLKTVKGYYYPTAKNKMVKELYGDFGFTKVSEDADGNTVWELSLSGYEPKNKYITVERNK</sequence>
<dbReference type="InterPro" id="IPR036412">
    <property type="entry name" value="HAD-like_sf"/>
</dbReference>
<dbReference type="Gene3D" id="3.40.50.1000">
    <property type="entry name" value="HAD superfamily/HAD-like"/>
    <property type="match status" value="1"/>
</dbReference>
<dbReference type="Gene3D" id="3.40.50.1110">
    <property type="entry name" value="SGNH hydrolase"/>
    <property type="match status" value="1"/>
</dbReference>